<dbReference type="PANTHER" id="PTHR24260">
    <property type="match status" value="1"/>
</dbReference>
<dbReference type="PANTHER" id="PTHR24260:SF147">
    <property type="entry name" value="EG:BACR7A4.3 PROTEIN-RELATED"/>
    <property type="match status" value="1"/>
</dbReference>
<feature type="compositionally biased region" description="Pro residues" evidence="9">
    <location>
        <begin position="209"/>
        <end position="220"/>
    </location>
</feature>
<evidence type="ECO:0000256" key="5">
    <source>
        <dbReference type="ARBA" id="ARBA00022801"/>
    </source>
</evidence>
<dbReference type="InterPro" id="IPR001254">
    <property type="entry name" value="Trypsin_dom"/>
</dbReference>
<dbReference type="GO" id="GO:0004252">
    <property type="term" value="F:serine-type endopeptidase activity"/>
    <property type="evidence" value="ECO:0007669"/>
    <property type="project" value="InterPro"/>
</dbReference>
<dbReference type="GO" id="GO:0005576">
    <property type="term" value="C:extracellular region"/>
    <property type="evidence" value="ECO:0007669"/>
    <property type="project" value="UniProtKB-SubCell"/>
</dbReference>
<dbReference type="OMA" id="TRVAKMT"/>
<dbReference type="InterPro" id="IPR051333">
    <property type="entry name" value="CLIP_Serine_Protease"/>
</dbReference>
<evidence type="ECO:0000313" key="12">
    <source>
        <dbReference type="EMBL" id="EDW24614.1"/>
    </source>
</evidence>
<keyword evidence="5" id="KW-0378">Hydrolase</keyword>
<keyword evidence="13" id="KW-1185">Reference proteome</keyword>
<gene>
    <name evidence="12" type="primary">Dper\GL23300</name>
    <name evidence="12" type="ORF">Dper_GL23300</name>
</gene>
<comment type="subcellular location">
    <subcellularLocation>
        <location evidence="1">Secreted</location>
    </subcellularLocation>
</comment>
<dbReference type="InterPro" id="IPR031986">
    <property type="entry name" value="GD_N"/>
</dbReference>
<protein>
    <submittedName>
        <fullName evidence="12">GL23300</fullName>
    </submittedName>
</protein>
<dbReference type="STRING" id="7234.B4G4U8"/>
<dbReference type="EMBL" id="CH479179">
    <property type="protein sequence ID" value="EDW24614.1"/>
    <property type="molecule type" value="Genomic_DNA"/>
</dbReference>
<keyword evidence="8" id="KW-1015">Disulfide bond</keyword>
<dbReference type="PROSITE" id="PS50240">
    <property type="entry name" value="TRYPSIN_DOM"/>
    <property type="match status" value="1"/>
</dbReference>
<dbReference type="CDD" id="cd00190">
    <property type="entry name" value="Tryp_SPc"/>
    <property type="match status" value="1"/>
</dbReference>
<feature type="compositionally biased region" description="Low complexity" evidence="9">
    <location>
        <begin position="223"/>
        <end position="236"/>
    </location>
</feature>
<evidence type="ECO:0000256" key="6">
    <source>
        <dbReference type="ARBA" id="ARBA00022825"/>
    </source>
</evidence>
<dbReference type="PROSITE" id="PS00134">
    <property type="entry name" value="TRYPSIN_HIS"/>
    <property type="match status" value="1"/>
</dbReference>
<dbReference type="SMR" id="B4G4U8"/>
<sequence length="516" mass="57706">MCSLQLGLLLALLQISLNWGQNLPYIACPELFEYLAYNQEHIGHISLKLDSSIVENTLRIELSQPGRHTSSYPGDLNLLENEESVRYRLQHNEPINYRVDFPTPGVVPKLTMISLNGQVFCRSMSYGPPSTKLSLSHTLRSTAPLLNILPQEPEQRPRRPQFSQQPQQPQQPQYPQYPQQAQQPEEPVRIRPQPQPQPQPQQHQEPFRPRPGPTPAPQFIPEPTATTTQRPTAPSASRQRPSGNRPQTLGQLNGVCGREKPVSTPLIHFGQVVERGQLPWMVALFERVGNEYNFLCGGTLISALTVLSAAHCFRFGTRNLPASRTAVSLGRTTLDLLTPGVGARRAVAELVIHEQYNPSIYTDADLAALRLSEPVDIGDYIRPICLWNDNYLLDLPSGHKSYVAGWGEDERGNRNSRIAKMTDTDIITQPECRGNLTSENVRFVTSRTICASNREGAGPCNGDSGGGLMLQESDIWLLRGVVSAGQRLSNRCDLSQPVIYTDLARHIEWLHTVMWF</sequence>
<evidence type="ECO:0000256" key="8">
    <source>
        <dbReference type="ARBA" id="ARBA00023157"/>
    </source>
</evidence>
<feature type="compositionally biased region" description="Polar residues" evidence="9">
    <location>
        <begin position="237"/>
        <end position="251"/>
    </location>
</feature>
<evidence type="ECO:0000256" key="10">
    <source>
        <dbReference type="SAM" id="SignalP"/>
    </source>
</evidence>
<feature type="compositionally biased region" description="Low complexity" evidence="9">
    <location>
        <begin position="160"/>
        <end position="185"/>
    </location>
</feature>
<keyword evidence="3" id="KW-0645">Protease</keyword>
<dbReference type="SMART" id="SM00020">
    <property type="entry name" value="Tryp_SPc"/>
    <property type="match status" value="1"/>
</dbReference>
<feature type="region of interest" description="Disordered" evidence="9">
    <location>
        <begin position="153"/>
        <end position="255"/>
    </location>
</feature>
<dbReference type="Pfam" id="PF00089">
    <property type="entry name" value="Trypsin"/>
    <property type="match status" value="1"/>
</dbReference>
<dbReference type="PhylomeDB" id="B4G4U8"/>
<evidence type="ECO:0000259" key="11">
    <source>
        <dbReference type="PROSITE" id="PS50240"/>
    </source>
</evidence>
<evidence type="ECO:0000256" key="1">
    <source>
        <dbReference type="ARBA" id="ARBA00004613"/>
    </source>
</evidence>
<dbReference type="PRINTS" id="PR00722">
    <property type="entry name" value="CHYMOTRYPSIN"/>
</dbReference>
<dbReference type="GO" id="GO:0006508">
    <property type="term" value="P:proteolysis"/>
    <property type="evidence" value="ECO:0007669"/>
    <property type="project" value="UniProtKB-KW"/>
</dbReference>
<name>B4G4U8_DROPE</name>
<keyword evidence="6" id="KW-0720">Serine protease</keyword>
<dbReference type="eggNOG" id="KOG3627">
    <property type="taxonomic scope" value="Eukaryota"/>
</dbReference>
<reference evidence="12 13" key="1">
    <citation type="journal article" date="2007" name="Nature">
        <title>Evolution of genes and genomes on the Drosophila phylogeny.</title>
        <authorList>
            <consortium name="Drosophila 12 Genomes Consortium"/>
            <person name="Clark A.G."/>
            <person name="Eisen M.B."/>
            <person name="Smith D.R."/>
            <person name="Bergman C.M."/>
            <person name="Oliver B."/>
            <person name="Markow T.A."/>
            <person name="Kaufman T.C."/>
            <person name="Kellis M."/>
            <person name="Gelbart W."/>
            <person name="Iyer V.N."/>
            <person name="Pollard D.A."/>
            <person name="Sackton T.B."/>
            <person name="Larracuente A.M."/>
            <person name="Singh N.D."/>
            <person name="Abad J.P."/>
            <person name="Abt D.N."/>
            <person name="Adryan B."/>
            <person name="Aguade M."/>
            <person name="Akashi H."/>
            <person name="Anderson W.W."/>
            <person name="Aquadro C.F."/>
            <person name="Ardell D.H."/>
            <person name="Arguello R."/>
            <person name="Artieri C.G."/>
            <person name="Barbash D.A."/>
            <person name="Barker D."/>
            <person name="Barsanti P."/>
            <person name="Batterham P."/>
            <person name="Batzoglou S."/>
            <person name="Begun D."/>
            <person name="Bhutkar A."/>
            <person name="Blanco E."/>
            <person name="Bosak S.A."/>
            <person name="Bradley R.K."/>
            <person name="Brand A.D."/>
            <person name="Brent M.R."/>
            <person name="Brooks A.N."/>
            <person name="Brown R.H."/>
            <person name="Butlin R.K."/>
            <person name="Caggese C."/>
            <person name="Calvi B.R."/>
            <person name="Bernardo de Carvalho A."/>
            <person name="Caspi A."/>
            <person name="Castrezana S."/>
            <person name="Celniker S.E."/>
            <person name="Chang J.L."/>
            <person name="Chapple C."/>
            <person name="Chatterji S."/>
            <person name="Chinwalla A."/>
            <person name="Civetta A."/>
            <person name="Clifton S.W."/>
            <person name="Comeron J.M."/>
            <person name="Costello J.C."/>
            <person name="Coyne J.A."/>
            <person name="Daub J."/>
            <person name="David R.G."/>
            <person name="Delcher A.L."/>
            <person name="Delehaunty K."/>
            <person name="Do C.B."/>
            <person name="Ebling H."/>
            <person name="Edwards K."/>
            <person name="Eickbush T."/>
            <person name="Evans J.D."/>
            <person name="Filipski A."/>
            <person name="Findeiss S."/>
            <person name="Freyhult E."/>
            <person name="Fulton L."/>
            <person name="Fulton R."/>
            <person name="Garcia A.C."/>
            <person name="Gardiner A."/>
            <person name="Garfield D.A."/>
            <person name="Garvin B.E."/>
            <person name="Gibson G."/>
            <person name="Gilbert D."/>
            <person name="Gnerre S."/>
            <person name="Godfrey J."/>
            <person name="Good R."/>
            <person name="Gotea V."/>
            <person name="Gravely B."/>
            <person name="Greenberg A.J."/>
            <person name="Griffiths-Jones S."/>
            <person name="Gross S."/>
            <person name="Guigo R."/>
            <person name="Gustafson E.A."/>
            <person name="Haerty W."/>
            <person name="Hahn M.W."/>
            <person name="Halligan D.L."/>
            <person name="Halpern A.L."/>
            <person name="Halter G.M."/>
            <person name="Han M.V."/>
            <person name="Heger A."/>
            <person name="Hillier L."/>
            <person name="Hinrichs A.S."/>
            <person name="Holmes I."/>
            <person name="Hoskins R.A."/>
            <person name="Hubisz M.J."/>
            <person name="Hultmark D."/>
            <person name="Huntley M.A."/>
            <person name="Jaffe D.B."/>
            <person name="Jagadeeshan S."/>
            <person name="Jeck W.R."/>
            <person name="Johnson J."/>
            <person name="Jones C.D."/>
            <person name="Jordan W.C."/>
            <person name="Karpen G.H."/>
            <person name="Kataoka E."/>
            <person name="Keightley P.D."/>
            <person name="Kheradpour P."/>
            <person name="Kirkness E.F."/>
            <person name="Koerich L.B."/>
            <person name="Kristiansen K."/>
            <person name="Kudrna D."/>
            <person name="Kulathinal R.J."/>
            <person name="Kumar S."/>
            <person name="Kwok R."/>
            <person name="Lander E."/>
            <person name="Langley C.H."/>
            <person name="Lapoint R."/>
            <person name="Lazzaro B.P."/>
            <person name="Lee S.J."/>
            <person name="Levesque L."/>
            <person name="Li R."/>
            <person name="Lin C.F."/>
            <person name="Lin M.F."/>
            <person name="Lindblad-Toh K."/>
            <person name="Llopart A."/>
            <person name="Long M."/>
            <person name="Low L."/>
            <person name="Lozovsky E."/>
            <person name="Lu J."/>
            <person name="Luo M."/>
            <person name="Machado C.A."/>
            <person name="Makalowski W."/>
            <person name="Marzo M."/>
            <person name="Matsuda M."/>
            <person name="Matzkin L."/>
            <person name="McAllister B."/>
            <person name="McBride C.S."/>
            <person name="McKernan B."/>
            <person name="McKernan K."/>
            <person name="Mendez-Lago M."/>
            <person name="Minx P."/>
            <person name="Mollenhauer M.U."/>
            <person name="Montooth K."/>
            <person name="Mount S.M."/>
            <person name="Mu X."/>
            <person name="Myers E."/>
            <person name="Negre B."/>
            <person name="Newfeld S."/>
            <person name="Nielsen R."/>
            <person name="Noor M.A."/>
            <person name="O'Grady P."/>
            <person name="Pachter L."/>
            <person name="Papaceit M."/>
            <person name="Parisi M.J."/>
            <person name="Parisi M."/>
            <person name="Parts L."/>
            <person name="Pedersen J.S."/>
            <person name="Pesole G."/>
            <person name="Phillippy A.M."/>
            <person name="Ponting C.P."/>
            <person name="Pop M."/>
            <person name="Porcelli D."/>
            <person name="Powell J.R."/>
            <person name="Prohaska S."/>
            <person name="Pruitt K."/>
            <person name="Puig M."/>
            <person name="Quesneville H."/>
            <person name="Ram K.R."/>
            <person name="Rand D."/>
            <person name="Rasmussen M.D."/>
            <person name="Reed L.K."/>
            <person name="Reenan R."/>
            <person name="Reily A."/>
            <person name="Remington K.A."/>
            <person name="Rieger T.T."/>
            <person name="Ritchie M.G."/>
            <person name="Robin C."/>
            <person name="Rogers Y.H."/>
            <person name="Rohde C."/>
            <person name="Rozas J."/>
            <person name="Rubenfield M.J."/>
            <person name="Ruiz A."/>
            <person name="Russo S."/>
            <person name="Salzberg S.L."/>
            <person name="Sanchez-Gracia A."/>
            <person name="Saranga D.J."/>
            <person name="Sato H."/>
            <person name="Schaeffer S.W."/>
            <person name="Schatz M.C."/>
            <person name="Schlenke T."/>
            <person name="Schwartz R."/>
            <person name="Segarra C."/>
            <person name="Singh R.S."/>
            <person name="Sirot L."/>
            <person name="Sirota M."/>
            <person name="Sisneros N.B."/>
            <person name="Smith C.D."/>
            <person name="Smith T.F."/>
            <person name="Spieth J."/>
            <person name="Stage D.E."/>
            <person name="Stark A."/>
            <person name="Stephan W."/>
            <person name="Strausberg R.L."/>
            <person name="Strempel S."/>
            <person name="Sturgill D."/>
            <person name="Sutton G."/>
            <person name="Sutton G.G."/>
            <person name="Tao W."/>
            <person name="Teichmann S."/>
            <person name="Tobari Y.N."/>
            <person name="Tomimura Y."/>
            <person name="Tsolas J.M."/>
            <person name="Valente V.L."/>
            <person name="Venter E."/>
            <person name="Venter J.C."/>
            <person name="Vicario S."/>
            <person name="Vieira F.G."/>
            <person name="Vilella A.J."/>
            <person name="Villasante A."/>
            <person name="Walenz B."/>
            <person name="Wang J."/>
            <person name="Wasserman M."/>
            <person name="Watts T."/>
            <person name="Wilson D."/>
            <person name="Wilson R.K."/>
            <person name="Wing R.A."/>
            <person name="Wolfner M.F."/>
            <person name="Wong A."/>
            <person name="Wong G.K."/>
            <person name="Wu C.I."/>
            <person name="Wu G."/>
            <person name="Yamamoto D."/>
            <person name="Yang H.P."/>
            <person name="Yang S.P."/>
            <person name="Yorke J.A."/>
            <person name="Yoshida K."/>
            <person name="Zdobnov E."/>
            <person name="Zhang P."/>
            <person name="Zhang Y."/>
            <person name="Zimin A.V."/>
            <person name="Baldwin J."/>
            <person name="Abdouelleil A."/>
            <person name="Abdulkadir J."/>
            <person name="Abebe A."/>
            <person name="Abera B."/>
            <person name="Abreu J."/>
            <person name="Acer S.C."/>
            <person name="Aftuck L."/>
            <person name="Alexander A."/>
            <person name="An P."/>
            <person name="Anderson E."/>
            <person name="Anderson S."/>
            <person name="Arachi H."/>
            <person name="Azer M."/>
            <person name="Bachantsang P."/>
            <person name="Barry A."/>
            <person name="Bayul T."/>
            <person name="Berlin A."/>
            <person name="Bessette D."/>
            <person name="Bloom T."/>
            <person name="Blye J."/>
            <person name="Boguslavskiy L."/>
            <person name="Bonnet C."/>
            <person name="Boukhgalter B."/>
            <person name="Bourzgui I."/>
            <person name="Brown A."/>
            <person name="Cahill P."/>
            <person name="Channer S."/>
            <person name="Cheshatsang Y."/>
            <person name="Chuda L."/>
            <person name="Citroen M."/>
            <person name="Collymore A."/>
            <person name="Cooke P."/>
            <person name="Costello M."/>
            <person name="D'Aco K."/>
            <person name="Daza R."/>
            <person name="De Haan G."/>
            <person name="DeGray S."/>
            <person name="DeMaso C."/>
            <person name="Dhargay N."/>
            <person name="Dooley K."/>
            <person name="Dooley E."/>
            <person name="Doricent M."/>
            <person name="Dorje P."/>
            <person name="Dorjee K."/>
            <person name="Dupes A."/>
            <person name="Elong R."/>
            <person name="Falk J."/>
            <person name="Farina A."/>
            <person name="Faro S."/>
            <person name="Ferguson D."/>
            <person name="Fisher S."/>
            <person name="Foley C.D."/>
            <person name="Franke A."/>
            <person name="Friedrich D."/>
            <person name="Gadbois L."/>
            <person name="Gearin G."/>
            <person name="Gearin C.R."/>
            <person name="Giannoukos G."/>
            <person name="Goode T."/>
            <person name="Graham J."/>
            <person name="Grandbois E."/>
            <person name="Grewal S."/>
            <person name="Gyaltsen K."/>
            <person name="Hafez N."/>
            <person name="Hagos B."/>
            <person name="Hall J."/>
            <person name="Henson C."/>
            <person name="Hollinger A."/>
            <person name="Honan T."/>
            <person name="Huard M.D."/>
            <person name="Hughes L."/>
            <person name="Hurhula B."/>
            <person name="Husby M.E."/>
            <person name="Kamat A."/>
            <person name="Kanga B."/>
            <person name="Kashin S."/>
            <person name="Khazanovich D."/>
            <person name="Kisner P."/>
            <person name="Lance K."/>
            <person name="Lara M."/>
            <person name="Lee W."/>
            <person name="Lennon N."/>
            <person name="Letendre F."/>
            <person name="LeVine R."/>
            <person name="Lipovsky A."/>
            <person name="Liu X."/>
            <person name="Liu J."/>
            <person name="Liu S."/>
            <person name="Lokyitsang T."/>
            <person name="Lokyitsang Y."/>
            <person name="Lubonja R."/>
            <person name="Lui A."/>
            <person name="MacDonald P."/>
            <person name="Magnisalis V."/>
            <person name="Maru K."/>
            <person name="Matthews C."/>
            <person name="McCusker W."/>
            <person name="McDonough S."/>
            <person name="Mehta T."/>
            <person name="Meldrim J."/>
            <person name="Meneus L."/>
            <person name="Mihai O."/>
            <person name="Mihalev A."/>
            <person name="Mihova T."/>
            <person name="Mittelman R."/>
            <person name="Mlenga V."/>
            <person name="Montmayeur A."/>
            <person name="Mulrain L."/>
            <person name="Navidi A."/>
            <person name="Naylor J."/>
            <person name="Negash T."/>
            <person name="Nguyen T."/>
            <person name="Nguyen N."/>
            <person name="Nicol R."/>
            <person name="Norbu C."/>
            <person name="Norbu N."/>
            <person name="Novod N."/>
            <person name="O'Neill B."/>
            <person name="Osman S."/>
            <person name="Markiewicz E."/>
            <person name="Oyono O.L."/>
            <person name="Patti C."/>
            <person name="Phunkhang P."/>
            <person name="Pierre F."/>
            <person name="Priest M."/>
            <person name="Raghuraman S."/>
            <person name="Rege F."/>
            <person name="Reyes R."/>
            <person name="Rise C."/>
            <person name="Rogov P."/>
            <person name="Ross K."/>
            <person name="Ryan E."/>
            <person name="Settipalli S."/>
            <person name="Shea T."/>
            <person name="Sherpa N."/>
            <person name="Shi L."/>
            <person name="Shih D."/>
            <person name="Sparrow T."/>
            <person name="Spaulding J."/>
            <person name="Stalker J."/>
            <person name="Stange-Thomann N."/>
            <person name="Stavropoulos S."/>
            <person name="Stone C."/>
            <person name="Strader C."/>
            <person name="Tesfaye S."/>
            <person name="Thomson T."/>
            <person name="Thoulutsang Y."/>
            <person name="Thoulutsang D."/>
            <person name="Topham K."/>
            <person name="Topping I."/>
            <person name="Tsamla T."/>
            <person name="Vassiliev H."/>
            <person name="Vo A."/>
            <person name="Wangchuk T."/>
            <person name="Wangdi T."/>
            <person name="Weiand M."/>
            <person name="Wilkinson J."/>
            <person name="Wilson A."/>
            <person name="Yadav S."/>
            <person name="Young G."/>
            <person name="Yu Q."/>
            <person name="Zembek L."/>
            <person name="Zhong D."/>
            <person name="Zimmer A."/>
            <person name="Zwirko Z."/>
            <person name="Jaffe D.B."/>
            <person name="Alvarez P."/>
            <person name="Brockman W."/>
            <person name="Butler J."/>
            <person name="Chin C."/>
            <person name="Gnerre S."/>
            <person name="Grabherr M."/>
            <person name="Kleber M."/>
            <person name="Mauceli E."/>
            <person name="MacCallum I."/>
        </authorList>
    </citation>
    <scope>NUCLEOTIDE SEQUENCE [LARGE SCALE GENOMIC DNA]</scope>
    <source>
        <strain evidence="13">MSH-3 / Tucson 14011-0111.49</strain>
    </source>
</reference>
<dbReference type="Gene3D" id="2.40.10.10">
    <property type="entry name" value="Trypsin-like serine proteases"/>
    <property type="match status" value="1"/>
</dbReference>
<feature type="signal peptide" evidence="10">
    <location>
        <begin position="1"/>
        <end position="20"/>
    </location>
</feature>
<dbReference type="Pfam" id="PF16030">
    <property type="entry name" value="GD_N"/>
    <property type="match status" value="1"/>
</dbReference>
<keyword evidence="2" id="KW-0964">Secreted</keyword>
<evidence type="ECO:0000256" key="3">
    <source>
        <dbReference type="ARBA" id="ARBA00022670"/>
    </source>
</evidence>
<dbReference type="MEROPS" id="S01.A44"/>
<evidence type="ECO:0000256" key="7">
    <source>
        <dbReference type="ARBA" id="ARBA00023145"/>
    </source>
</evidence>
<dbReference type="InterPro" id="IPR018114">
    <property type="entry name" value="TRYPSIN_HIS"/>
</dbReference>
<dbReference type="InterPro" id="IPR001314">
    <property type="entry name" value="Peptidase_S1A"/>
</dbReference>
<dbReference type="SUPFAM" id="SSF81995">
    <property type="entry name" value="beta-sandwich domain of Sec23/24"/>
    <property type="match status" value="1"/>
</dbReference>
<feature type="domain" description="Peptidase S1" evidence="11">
    <location>
        <begin position="267"/>
        <end position="515"/>
    </location>
</feature>
<organism evidence="13">
    <name type="scientific">Drosophila persimilis</name>
    <name type="common">Fruit fly</name>
    <dbReference type="NCBI Taxonomy" id="7234"/>
    <lineage>
        <taxon>Eukaryota</taxon>
        <taxon>Metazoa</taxon>
        <taxon>Ecdysozoa</taxon>
        <taxon>Arthropoda</taxon>
        <taxon>Hexapoda</taxon>
        <taxon>Insecta</taxon>
        <taxon>Pterygota</taxon>
        <taxon>Neoptera</taxon>
        <taxon>Endopterygota</taxon>
        <taxon>Diptera</taxon>
        <taxon>Brachycera</taxon>
        <taxon>Muscomorpha</taxon>
        <taxon>Ephydroidea</taxon>
        <taxon>Drosophilidae</taxon>
        <taxon>Drosophila</taxon>
        <taxon>Sophophora</taxon>
    </lineage>
</organism>
<accession>B4G4U8</accession>
<feature type="chain" id="PRO_5002805795" evidence="10">
    <location>
        <begin position="21"/>
        <end position="516"/>
    </location>
</feature>
<dbReference type="Proteomes" id="UP000008744">
    <property type="component" value="Unassembled WGS sequence"/>
</dbReference>
<dbReference type="AlphaFoldDB" id="B4G4U8"/>
<evidence type="ECO:0000256" key="2">
    <source>
        <dbReference type="ARBA" id="ARBA00022525"/>
    </source>
</evidence>
<dbReference type="FunFam" id="2.40.10.10:FF:000146">
    <property type="entry name" value="Serine protease 53"/>
    <property type="match status" value="1"/>
</dbReference>
<dbReference type="OrthoDB" id="6147874at2759"/>
<keyword evidence="4 10" id="KW-0732">Signal</keyword>
<dbReference type="InterPro" id="IPR043504">
    <property type="entry name" value="Peptidase_S1_PA_chymotrypsin"/>
</dbReference>
<keyword evidence="7" id="KW-0865">Zymogen</keyword>
<evidence type="ECO:0000313" key="13">
    <source>
        <dbReference type="Proteomes" id="UP000008744"/>
    </source>
</evidence>
<evidence type="ECO:0000256" key="4">
    <source>
        <dbReference type="ARBA" id="ARBA00022729"/>
    </source>
</evidence>
<evidence type="ECO:0000256" key="9">
    <source>
        <dbReference type="SAM" id="MobiDB-lite"/>
    </source>
</evidence>
<dbReference type="KEGG" id="dpe:6588624"/>
<proteinExistence type="predicted"/>
<dbReference type="SUPFAM" id="SSF50494">
    <property type="entry name" value="Trypsin-like serine proteases"/>
    <property type="match status" value="1"/>
</dbReference>
<dbReference type="InterPro" id="IPR009003">
    <property type="entry name" value="Peptidase_S1_PA"/>
</dbReference>
<dbReference type="HOGENOM" id="CLU_006842_16_1_1"/>